<evidence type="ECO:0000313" key="2">
    <source>
        <dbReference type="EnsemblMetazoa" id="Aqu2.1.36341_001"/>
    </source>
</evidence>
<organism evidence="2">
    <name type="scientific">Amphimedon queenslandica</name>
    <name type="common">Sponge</name>
    <dbReference type="NCBI Taxonomy" id="400682"/>
    <lineage>
        <taxon>Eukaryota</taxon>
        <taxon>Metazoa</taxon>
        <taxon>Porifera</taxon>
        <taxon>Demospongiae</taxon>
        <taxon>Heteroscleromorpha</taxon>
        <taxon>Haplosclerida</taxon>
        <taxon>Niphatidae</taxon>
        <taxon>Amphimedon</taxon>
    </lineage>
</organism>
<feature type="region of interest" description="Disordered" evidence="1">
    <location>
        <begin position="1"/>
        <end position="24"/>
    </location>
</feature>
<dbReference type="InParanoid" id="A0A1X7V8K1"/>
<feature type="compositionally biased region" description="Polar residues" evidence="1">
    <location>
        <begin position="7"/>
        <end position="21"/>
    </location>
</feature>
<accession>A0A1X7V8K1</accession>
<evidence type="ECO:0000256" key="1">
    <source>
        <dbReference type="SAM" id="MobiDB-lite"/>
    </source>
</evidence>
<protein>
    <submittedName>
        <fullName evidence="2">Uncharacterized protein</fullName>
    </submittedName>
</protein>
<name>A0A1X7V8K1_AMPQE</name>
<sequence length="61" mass="7038">FDFKRISNPSLNTANMTSWSPSPDPDRKIPFCLLEILQSLLKGLRQFLQKGLRQSLLKVHL</sequence>
<proteinExistence type="predicted"/>
<reference evidence="2" key="1">
    <citation type="submission" date="2017-05" db="UniProtKB">
        <authorList>
            <consortium name="EnsemblMetazoa"/>
        </authorList>
    </citation>
    <scope>IDENTIFICATION</scope>
</reference>
<dbReference type="AlphaFoldDB" id="A0A1X7V8K1"/>
<dbReference type="EnsemblMetazoa" id="Aqu2.1.36341_001">
    <property type="protein sequence ID" value="Aqu2.1.36341_001"/>
    <property type="gene ID" value="Aqu2.1.36341"/>
</dbReference>